<protein>
    <recommendedName>
        <fullName evidence="4 6">dTDP-4-dehydrorhamnose reductase</fullName>
        <ecNumber evidence="3 6">1.1.1.133</ecNumber>
    </recommendedName>
</protein>
<dbReference type="PANTHER" id="PTHR10491:SF4">
    <property type="entry name" value="METHIONINE ADENOSYLTRANSFERASE 2 SUBUNIT BETA"/>
    <property type="match status" value="1"/>
</dbReference>
<accession>A0A848J4E1</accession>
<evidence type="ECO:0000313" key="8">
    <source>
        <dbReference type="EMBL" id="NMM50365.1"/>
    </source>
</evidence>
<dbReference type="CDD" id="cd05254">
    <property type="entry name" value="dTDP_HR_like_SDR_e"/>
    <property type="match status" value="1"/>
</dbReference>
<keyword evidence="9" id="KW-1185">Reference proteome</keyword>
<evidence type="ECO:0000256" key="5">
    <source>
        <dbReference type="ARBA" id="ARBA00048200"/>
    </source>
</evidence>
<dbReference type="GO" id="GO:0008831">
    <property type="term" value="F:dTDP-4-dehydrorhamnose reductase activity"/>
    <property type="evidence" value="ECO:0007669"/>
    <property type="project" value="UniProtKB-EC"/>
</dbReference>
<comment type="similarity">
    <text evidence="2 6">Belongs to the dTDP-4-dehydrorhamnose reductase family.</text>
</comment>
<dbReference type="Proteomes" id="UP000559010">
    <property type="component" value="Unassembled WGS sequence"/>
</dbReference>
<evidence type="ECO:0000256" key="6">
    <source>
        <dbReference type="RuleBase" id="RU364082"/>
    </source>
</evidence>
<dbReference type="EC" id="1.1.1.133" evidence="3 6"/>
<feature type="domain" description="RmlD-like substrate binding" evidence="7">
    <location>
        <begin position="5"/>
        <end position="297"/>
    </location>
</feature>
<name>A0A848J4E1_9BACT</name>
<dbReference type="GO" id="GO:0005829">
    <property type="term" value="C:cytosol"/>
    <property type="evidence" value="ECO:0007669"/>
    <property type="project" value="TreeGrafter"/>
</dbReference>
<dbReference type="GO" id="GO:0019305">
    <property type="term" value="P:dTDP-rhamnose biosynthetic process"/>
    <property type="evidence" value="ECO:0007669"/>
    <property type="project" value="UniProtKB-UniPathway"/>
</dbReference>
<dbReference type="InterPro" id="IPR029903">
    <property type="entry name" value="RmlD-like-bd"/>
</dbReference>
<dbReference type="EMBL" id="JABBNU010000012">
    <property type="protein sequence ID" value="NMM50365.1"/>
    <property type="molecule type" value="Genomic_DNA"/>
</dbReference>
<keyword evidence="6" id="KW-0521">NADP</keyword>
<evidence type="ECO:0000259" key="7">
    <source>
        <dbReference type="Pfam" id="PF04321"/>
    </source>
</evidence>
<dbReference type="PANTHER" id="PTHR10491">
    <property type="entry name" value="DTDP-4-DEHYDRORHAMNOSE REDUCTASE"/>
    <property type="match status" value="1"/>
</dbReference>
<comment type="catalytic activity">
    <reaction evidence="5">
        <text>dTDP-beta-L-rhamnose + NADP(+) = dTDP-4-dehydro-beta-L-rhamnose + NADPH + H(+)</text>
        <dbReference type="Rhea" id="RHEA:21796"/>
        <dbReference type="ChEBI" id="CHEBI:15378"/>
        <dbReference type="ChEBI" id="CHEBI:57510"/>
        <dbReference type="ChEBI" id="CHEBI:57783"/>
        <dbReference type="ChEBI" id="CHEBI:58349"/>
        <dbReference type="ChEBI" id="CHEBI:62830"/>
        <dbReference type="EC" id="1.1.1.133"/>
    </reaction>
</comment>
<proteinExistence type="inferred from homology"/>
<organism evidence="8 9">
    <name type="scientific">Marinigracilibium pacificum</name>
    <dbReference type="NCBI Taxonomy" id="2729599"/>
    <lineage>
        <taxon>Bacteria</taxon>
        <taxon>Pseudomonadati</taxon>
        <taxon>Bacteroidota</taxon>
        <taxon>Cytophagia</taxon>
        <taxon>Cytophagales</taxon>
        <taxon>Flammeovirgaceae</taxon>
        <taxon>Marinigracilibium</taxon>
    </lineage>
</organism>
<comment type="pathway">
    <text evidence="1 6">Carbohydrate biosynthesis; dTDP-L-rhamnose biosynthesis.</text>
</comment>
<evidence type="ECO:0000256" key="2">
    <source>
        <dbReference type="ARBA" id="ARBA00010944"/>
    </source>
</evidence>
<comment type="function">
    <text evidence="6">Catalyzes the reduction of dTDP-6-deoxy-L-lyxo-4-hexulose to yield dTDP-L-rhamnose.</text>
</comment>
<dbReference type="InterPro" id="IPR036291">
    <property type="entry name" value="NAD(P)-bd_dom_sf"/>
</dbReference>
<dbReference type="InterPro" id="IPR005913">
    <property type="entry name" value="dTDP_dehydrorham_reduct"/>
</dbReference>
<dbReference type="RefSeq" id="WP_169684729.1">
    <property type="nucleotide sequence ID" value="NZ_JABBNU010000012.1"/>
</dbReference>
<dbReference type="Gene3D" id="3.40.50.720">
    <property type="entry name" value="NAD(P)-binding Rossmann-like Domain"/>
    <property type="match status" value="1"/>
</dbReference>
<evidence type="ECO:0000256" key="1">
    <source>
        <dbReference type="ARBA" id="ARBA00004781"/>
    </source>
</evidence>
<comment type="caution">
    <text evidence="8">The sequence shown here is derived from an EMBL/GenBank/DDBJ whole genome shotgun (WGS) entry which is preliminary data.</text>
</comment>
<reference evidence="8 9" key="1">
    <citation type="submission" date="2020-04" db="EMBL/GenBank/DDBJ databases">
        <title>Flammeovirgaceae bacterium KN852 isolated from deep sea.</title>
        <authorList>
            <person name="Zhang D.-C."/>
        </authorList>
    </citation>
    <scope>NUCLEOTIDE SEQUENCE [LARGE SCALE GENOMIC DNA]</scope>
    <source>
        <strain evidence="8 9">KN852</strain>
    </source>
</reference>
<dbReference type="UniPathway" id="UPA00124"/>
<dbReference type="Pfam" id="PF04321">
    <property type="entry name" value="RmlD_sub_bind"/>
    <property type="match status" value="1"/>
</dbReference>
<keyword evidence="6" id="KW-0560">Oxidoreductase</keyword>
<sequence>MATTKILITGSNGLLGQKLVGILANDPDTELIATSRGENRIEHIDQNLYTYHSLDITSKSEVDKAIEAYAPDVIIHGAAMTNVDQCEQEPENCKKLNVDSVRYLTDAAYKVGAFFVFVSTDFIFDGSHGPLLETDEPNPISIYGQSKLDAETIVRSYKGKWAIARTVLVYGITPSMSRSNIILWVRNSLEEGKKINVVTDQWRTPTLAEDLAVGCIAIAKNNAEGVFNISGEEMLTPYDMAMKTADYFNLDKSLISKADASTFSQPAKRPPKTGFIINKAKELLGYSPRSFDEGIAILDKQLQEIDSQNE</sequence>
<dbReference type="SUPFAM" id="SSF51735">
    <property type="entry name" value="NAD(P)-binding Rossmann-fold domains"/>
    <property type="match status" value="1"/>
</dbReference>
<gene>
    <name evidence="8" type="ORF">HH304_18290</name>
</gene>
<evidence type="ECO:0000256" key="4">
    <source>
        <dbReference type="ARBA" id="ARBA00017099"/>
    </source>
</evidence>
<evidence type="ECO:0000313" key="9">
    <source>
        <dbReference type="Proteomes" id="UP000559010"/>
    </source>
</evidence>
<evidence type="ECO:0000256" key="3">
    <source>
        <dbReference type="ARBA" id="ARBA00012929"/>
    </source>
</evidence>
<dbReference type="AlphaFoldDB" id="A0A848J4E1"/>